<comment type="caution">
    <text evidence="5">The sequence shown here is derived from an EMBL/GenBank/DDBJ whole genome shotgun (WGS) entry which is preliminary data.</text>
</comment>
<reference evidence="5 6" key="1">
    <citation type="journal article" date="2016" name="Nat. Commun.">
        <title>Thousands of microbial genomes shed light on interconnected biogeochemical processes in an aquifer system.</title>
        <authorList>
            <person name="Anantharaman K."/>
            <person name="Brown C.T."/>
            <person name="Hug L.A."/>
            <person name="Sharon I."/>
            <person name="Castelle C.J."/>
            <person name="Probst A.J."/>
            <person name="Thomas B.C."/>
            <person name="Singh A."/>
            <person name="Wilkins M.J."/>
            <person name="Karaoz U."/>
            <person name="Brodie E.L."/>
            <person name="Williams K.H."/>
            <person name="Hubbard S.S."/>
            <person name="Banfield J.F."/>
        </authorList>
    </citation>
    <scope>NUCLEOTIDE SEQUENCE [LARGE SCALE GENOMIC DNA]</scope>
</reference>
<feature type="domain" description="Aminotransferase class V" evidence="4">
    <location>
        <begin position="37"/>
        <end position="213"/>
    </location>
</feature>
<dbReference type="Pfam" id="PF00266">
    <property type="entry name" value="Aminotran_5"/>
    <property type="match status" value="2"/>
</dbReference>
<accession>A0A1G2LS48</accession>
<name>A0A1G2LS48_9BACT</name>
<proteinExistence type="inferred from homology"/>
<dbReference type="SUPFAM" id="SSF53383">
    <property type="entry name" value="PLP-dependent transferases"/>
    <property type="match status" value="1"/>
</dbReference>
<dbReference type="PANTHER" id="PTHR11601:SF34">
    <property type="entry name" value="CYSTEINE DESULFURASE"/>
    <property type="match status" value="1"/>
</dbReference>
<dbReference type="InterPro" id="IPR015421">
    <property type="entry name" value="PyrdxlP-dep_Trfase_major"/>
</dbReference>
<evidence type="ECO:0000256" key="2">
    <source>
        <dbReference type="ARBA" id="ARBA00006490"/>
    </source>
</evidence>
<dbReference type="InterPro" id="IPR000192">
    <property type="entry name" value="Aminotrans_V_dom"/>
</dbReference>
<dbReference type="InterPro" id="IPR015422">
    <property type="entry name" value="PyrdxlP-dep_Trfase_small"/>
</dbReference>
<comment type="catalytic activity">
    <reaction evidence="3">
        <text>(sulfur carrier)-H + L-cysteine = (sulfur carrier)-SH + L-alanine</text>
        <dbReference type="Rhea" id="RHEA:43892"/>
        <dbReference type="Rhea" id="RHEA-COMP:14737"/>
        <dbReference type="Rhea" id="RHEA-COMP:14739"/>
        <dbReference type="ChEBI" id="CHEBI:29917"/>
        <dbReference type="ChEBI" id="CHEBI:35235"/>
        <dbReference type="ChEBI" id="CHEBI:57972"/>
        <dbReference type="ChEBI" id="CHEBI:64428"/>
        <dbReference type="EC" id="2.8.1.7"/>
    </reaction>
</comment>
<organism evidence="5 6">
    <name type="scientific">Candidatus Sungbacteria bacterium RIFCSPLOWO2_12_FULL_41_11</name>
    <dbReference type="NCBI Taxonomy" id="1802286"/>
    <lineage>
        <taxon>Bacteria</taxon>
        <taxon>Candidatus Sungiibacteriota</taxon>
    </lineage>
</organism>
<protein>
    <recommendedName>
        <fullName evidence="4">Aminotransferase class V domain-containing protein</fullName>
    </recommendedName>
</protein>
<dbReference type="Proteomes" id="UP000177171">
    <property type="component" value="Unassembled WGS sequence"/>
</dbReference>
<dbReference type="PANTHER" id="PTHR11601">
    <property type="entry name" value="CYSTEINE DESULFURYLASE FAMILY MEMBER"/>
    <property type="match status" value="1"/>
</dbReference>
<dbReference type="GO" id="GO:0031071">
    <property type="term" value="F:cysteine desulfurase activity"/>
    <property type="evidence" value="ECO:0007669"/>
    <property type="project" value="UniProtKB-EC"/>
</dbReference>
<evidence type="ECO:0000313" key="5">
    <source>
        <dbReference type="EMBL" id="OHA14460.1"/>
    </source>
</evidence>
<evidence type="ECO:0000256" key="1">
    <source>
        <dbReference type="ARBA" id="ARBA00001933"/>
    </source>
</evidence>
<comment type="similarity">
    <text evidence="2">Belongs to the class-V pyridoxal-phosphate-dependent aminotransferase family. NifS/IscS subfamily.</text>
</comment>
<dbReference type="EMBL" id="MHQY01000007">
    <property type="protein sequence ID" value="OHA14460.1"/>
    <property type="molecule type" value="Genomic_DNA"/>
</dbReference>
<feature type="domain" description="Aminotransferase class V" evidence="4">
    <location>
        <begin position="242"/>
        <end position="435"/>
    </location>
</feature>
<dbReference type="AlphaFoldDB" id="A0A1G2LS48"/>
<evidence type="ECO:0000259" key="4">
    <source>
        <dbReference type="Pfam" id="PF00266"/>
    </source>
</evidence>
<dbReference type="Gene3D" id="3.90.1150.10">
    <property type="entry name" value="Aspartate Aminotransferase, domain 1"/>
    <property type="match status" value="1"/>
</dbReference>
<comment type="cofactor">
    <cofactor evidence="1">
        <name>pyridoxal 5'-phosphate</name>
        <dbReference type="ChEBI" id="CHEBI:597326"/>
    </cofactor>
</comment>
<evidence type="ECO:0000313" key="6">
    <source>
        <dbReference type="Proteomes" id="UP000177171"/>
    </source>
</evidence>
<gene>
    <name evidence="5" type="ORF">A3G49_06450</name>
</gene>
<dbReference type="Gene3D" id="3.40.640.10">
    <property type="entry name" value="Type I PLP-dependent aspartate aminotransferase-like (Major domain)"/>
    <property type="match status" value="1"/>
</dbReference>
<sequence length="483" mass="53879">MDDHYDYNIIPHKIFGQLCITFNFVGNLLYFIGMKEIYLDHAATTYLDPRVKEAMDPYWELEYGNPSSLYRVGRRAKDVLDGARVSVAKILNCRSDEIIFTGGGTEAINLAIFGAARYYGQPQDTRYKIQDTSFRGHIITSKIEHHAVLHSMEALEKEGFEVTYLDVDEYGLVSPEDVRKALRPDTILVSIMYANNEIGTIEPIAEISKIIKNFREELRIKNQELGKSPETIIHNSSFILPVFMTDACQASGSLDMDVQKLGVDLLAFNGSKIYGPKGVGALYKKASVRLKPLIYGGGQENQMRSGTENVPGIVGLAKAFELAQAEKEKENIRLIELRDYFTRRLLTEIPKVVLNGHPAKRLPNNINVSVLDIEGEAVILYLDSKGIYISTGSACTSTTLDPSHVILALGKPYEYAHGSLRFTLGKRTTKEELDYIMEVFPGIVKKLRAISPVRMEVGQTNVSHPEAFAGQGSKIKVGGKNYK</sequence>
<dbReference type="Gene3D" id="1.10.260.50">
    <property type="match status" value="1"/>
</dbReference>
<dbReference type="InterPro" id="IPR015424">
    <property type="entry name" value="PyrdxlP-dep_Trfase"/>
</dbReference>
<evidence type="ECO:0000256" key="3">
    <source>
        <dbReference type="ARBA" id="ARBA00050776"/>
    </source>
</evidence>